<evidence type="ECO:0000256" key="9">
    <source>
        <dbReference type="ARBA" id="ARBA00023033"/>
    </source>
</evidence>
<dbReference type="SUPFAM" id="SSF48264">
    <property type="entry name" value="Cytochrome P450"/>
    <property type="match status" value="1"/>
</dbReference>
<evidence type="ECO:0000256" key="2">
    <source>
        <dbReference type="ARBA" id="ARBA00010617"/>
    </source>
</evidence>
<dbReference type="PANTHER" id="PTHR47947:SF62">
    <property type="entry name" value="CYTOCHROME P450, FAMILY 81, SUBFAMILY D, POLYPEPTIDE 5"/>
    <property type="match status" value="1"/>
</dbReference>
<evidence type="ECO:0000256" key="7">
    <source>
        <dbReference type="ARBA" id="ARBA00023002"/>
    </source>
</evidence>
<dbReference type="PRINTS" id="PR00463">
    <property type="entry name" value="EP450I"/>
</dbReference>
<protein>
    <submittedName>
        <fullName evidence="13">Isoflavone 2'-hydroxylase</fullName>
    </submittedName>
</protein>
<evidence type="ECO:0000313" key="13">
    <source>
        <dbReference type="EMBL" id="RVW57428.1"/>
    </source>
</evidence>
<evidence type="ECO:0000256" key="11">
    <source>
        <dbReference type="PIRSR" id="PIRSR602401-1"/>
    </source>
</evidence>
<dbReference type="InterPro" id="IPR036396">
    <property type="entry name" value="Cyt_P450_sf"/>
</dbReference>
<keyword evidence="10" id="KW-0472">Membrane</keyword>
<comment type="similarity">
    <text evidence="2">Belongs to the cytochrome P450 family.</text>
</comment>
<evidence type="ECO:0000256" key="1">
    <source>
        <dbReference type="ARBA" id="ARBA00004167"/>
    </source>
</evidence>
<dbReference type="PRINTS" id="PR00385">
    <property type="entry name" value="P450"/>
</dbReference>
<keyword evidence="8 11" id="KW-0408">Iron</keyword>
<evidence type="ECO:0000256" key="3">
    <source>
        <dbReference type="ARBA" id="ARBA00022617"/>
    </source>
</evidence>
<name>A0A438FBS3_VITVI</name>
<dbReference type="FunFam" id="1.10.630.10:FF:000023">
    <property type="entry name" value="Cytochrome P450 family protein"/>
    <property type="match status" value="1"/>
</dbReference>
<dbReference type="Proteomes" id="UP000288805">
    <property type="component" value="Unassembled WGS sequence"/>
</dbReference>
<feature type="binding site" description="axial binding residue" evidence="11">
    <location>
        <position position="433"/>
    </location>
    <ligand>
        <name>heme</name>
        <dbReference type="ChEBI" id="CHEBI:30413"/>
    </ligand>
    <ligandPart>
        <name>Fe</name>
        <dbReference type="ChEBI" id="CHEBI:18248"/>
    </ligandPart>
</feature>
<evidence type="ECO:0000256" key="12">
    <source>
        <dbReference type="SAM" id="SignalP"/>
    </source>
</evidence>
<evidence type="ECO:0000313" key="14">
    <source>
        <dbReference type="Proteomes" id="UP000288805"/>
    </source>
</evidence>
<dbReference type="InterPro" id="IPR001128">
    <property type="entry name" value="Cyt_P450"/>
</dbReference>
<dbReference type="GO" id="GO:0005506">
    <property type="term" value="F:iron ion binding"/>
    <property type="evidence" value="ECO:0007669"/>
    <property type="project" value="InterPro"/>
</dbReference>
<dbReference type="GO" id="GO:0016020">
    <property type="term" value="C:membrane"/>
    <property type="evidence" value="ECO:0007669"/>
    <property type="project" value="UniProtKB-SubCell"/>
</dbReference>
<keyword evidence="5 11" id="KW-0479">Metal-binding</keyword>
<dbReference type="GO" id="GO:0016705">
    <property type="term" value="F:oxidoreductase activity, acting on paired donors, with incorporation or reduction of molecular oxygen"/>
    <property type="evidence" value="ECO:0007669"/>
    <property type="project" value="InterPro"/>
</dbReference>
<feature type="signal peptide" evidence="12">
    <location>
        <begin position="1"/>
        <end position="20"/>
    </location>
</feature>
<dbReference type="PANTHER" id="PTHR47947">
    <property type="entry name" value="CYTOCHROME P450 82C3-RELATED"/>
    <property type="match status" value="1"/>
</dbReference>
<keyword evidence="6" id="KW-1133">Transmembrane helix</keyword>
<dbReference type="Gene3D" id="1.10.630.10">
    <property type="entry name" value="Cytochrome P450"/>
    <property type="match status" value="1"/>
</dbReference>
<evidence type="ECO:0000256" key="10">
    <source>
        <dbReference type="ARBA" id="ARBA00023136"/>
    </source>
</evidence>
<dbReference type="InterPro" id="IPR050651">
    <property type="entry name" value="Plant_Cytochrome_P450_Monoox"/>
</dbReference>
<keyword evidence="3 11" id="KW-0349">Heme</keyword>
<gene>
    <name evidence="13" type="primary">CYP81E1_5</name>
    <name evidence="13" type="ORF">CK203_078893</name>
</gene>
<feature type="chain" id="PRO_5019576887" evidence="12">
    <location>
        <begin position="21"/>
        <end position="501"/>
    </location>
</feature>
<evidence type="ECO:0000256" key="5">
    <source>
        <dbReference type="ARBA" id="ARBA00022723"/>
    </source>
</evidence>
<dbReference type="Pfam" id="PF00067">
    <property type="entry name" value="p450"/>
    <property type="match status" value="1"/>
</dbReference>
<dbReference type="CDD" id="cd20653">
    <property type="entry name" value="CYP81"/>
    <property type="match status" value="1"/>
</dbReference>
<sequence>MLYTALFIFCLILLKVFVRGRRRHRNLPPSPPPLPIIGHLHLVRGGGLHRTFRSLSEKYGPILFLQLGWQPTVIVSSPSVVEECFTKNDIVLANRPLFLLGKYLGYNFTALAWAGYGDHWRNLRRLSTLEVFSPSRLDLIVGIQKDEVKCLLQRLSPDSRDGFGKVELKSKFSELTFNIITRAVAGKRFYGEDVDAEVSLNFRNLINEIFQSAEATNPADLLPIFRWIDYQGFERKMIEVSGKSDVFMQGLIDEHRSDRSSLESRNTMIDHLLSLQKSQPEYYTDDIIKGLIMVLILAGTETSATTTEWAMALLLNHPNSLKKAIAEIDDRVGQERIMDETDLPNLPYLQNIVRETLRLYPPGPLLVPHVSSEECEIGGYHIPKHTMVMVNAWAIQRDPKLWPDATSFRPERFETGKAETYKFLPYGVGRRACPGASMANRLIGLTLGTLIQCYSWERVSDKEVDMSGAEGLTMPKKTPLEAMCKPRDVLKKVFEGYKTVL</sequence>
<dbReference type="OrthoDB" id="2789670at2759"/>
<evidence type="ECO:0000256" key="4">
    <source>
        <dbReference type="ARBA" id="ARBA00022692"/>
    </source>
</evidence>
<proteinExistence type="inferred from homology"/>
<dbReference type="EMBL" id="QGNW01001055">
    <property type="protein sequence ID" value="RVW57428.1"/>
    <property type="molecule type" value="Genomic_DNA"/>
</dbReference>
<dbReference type="GO" id="GO:0004497">
    <property type="term" value="F:monooxygenase activity"/>
    <property type="evidence" value="ECO:0007669"/>
    <property type="project" value="UniProtKB-KW"/>
</dbReference>
<keyword evidence="12" id="KW-0732">Signal</keyword>
<comment type="caution">
    <text evidence="13">The sequence shown here is derived from an EMBL/GenBank/DDBJ whole genome shotgun (WGS) entry which is preliminary data.</text>
</comment>
<keyword evidence="7" id="KW-0560">Oxidoreductase</keyword>
<comment type="subcellular location">
    <subcellularLocation>
        <location evidence="1">Membrane</location>
        <topology evidence="1">Single-pass membrane protein</topology>
    </subcellularLocation>
</comment>
<dbReference type="AlphaFoldDB" id="A0A438FBS3"/>
<dbReference type="InterPro" id="IPR002401">
    <property type="entry name" value="Cyt_P450_E_grp-I"/>
</dbReference>
<reference evidence="13 14" key="1">
    <citation type="journal article" date="2018" name="PLoS Genet.">
        <title>Population sequencing reveals clonal diversity and ancestral inbreeding in the grapevine cultivar Chardonnay.</title>
        <authorList>
            <person name="Roach M.J."/>
            <person name="Johnson D.L."/>
            <person name="Bohlmann J."/>
            <person name="van Vuuren H.J."/>
            <person name="Jones S.J."/>
            <person name="Pretorius I.S."/>
            <person name="Schmidt S.A."/>
            <person name="Borneman A.R."/>
        </authorList>
    </citation>
    <scope>NUCLEOTIDE SEQUENCE [LARGE SCALE GENOMIC DNA]</scope>
    <source>
        <strain evidence="14">cv. Chardonnay</strain>
        <tissue evidence="13">Leaf</tissue>
    </source>
</reference>
<evidence type="ECO:0000256" key="8">
    <source>
        <dbReference type="ARBA" id="ARBA00023004"/>
    </source>
</evidence>
<keyword evidence="9" id="KW-0503">Monooxygenase</keyword>
<comment type="cofactor">
    <cofactor evidence="11">
        <name>heme</name>
        <dbReference type="ChEBI" id="CHEBI:30413"/>
    </cofactor>
</comment>
<keyword evidence="4" id="KW-0812">Transmembrane</keyword>
<organism evidence="13 14">
    <name type="scientific">Vitis vinifera</name>
    <name type="common">Grape</name>
    <dbReference type="NCBI Taxonomy" id="29760"/>
    <lineage>
        <taxon>Eukaryota</taxon>
        <taxon>Viridiplantae</taxon>
        <taxon>Streptophyta</taxon>
        <taxon>Embryophyta</taxon>
        <taxon>Tracheophyta</taxon>
        <taxon>Spermatophyta</taxon>
        <taxon>Magnoliopsida</taxon>
        <taxon>eudicotyledons</taxon>
        <taxon>Gunneridae</taxon>
        <taxon>Pentapetalae</taxon>
        <taxon>rosids</taxon>
        <taxon>Vitales</taxon>
        <taxon>Vitaceae</taxon>
        <taxon>Viteae</taxon>
        <taxon>Vitis</taxon>
    </lineage>
</organism>
<accession>A0A438FBS3</accession>
<dbReference type="GO" id="GO:0020037">
    <property type="term" value="F:heme binding"/>
    <property type="evidence" value="ECO:0007669"/>
    <property type="project" value="InterPro"/>
</dbReference>
<evidence type="ECO:0000256" key="6">
    <source>
        <dbReference type="ARBA" id="ARBA00022989"/>
    </source>
</evidence>